<keyword evidence="1" id="KW-0813">Transport</keyword>
<sequence length="298" mass="29805">MSNEQDHIEEHSSPIKTPRQLIVTVVLAFVVPILIIILLVNMVVSDAKVGAGSDTLSEEAVNKRIAPVAGFQLVDANAPRVYKTGDQVFAAVCTACHTAGVAGAPKVGDNAAWAPFIQAGFDAMLNVALHGKGGMPAKGGNPALSDFEVARAVVYMANKSGGNLPEPAEPKEEKKEEAAAAPAAVAPAAAAPAAAAPAAAAPVAAAPAAAAPAPAAAVNPAGEKLYKSTCFACHATGVANAPKFGDKAAWAPYVATGIDTMVKVALTGKGAMPPKGGAATASEADIRAAVEYMVNAAK</sequence>
<dbReference type="GO" id="GO:0005506">
    <property type="term" value="F:iron ion binding"/>
    <property type="evidence" value="ECO:0007669"/>
    <property type="project" value="InterPro"/>
</dbReference>
<keyword evidence="8" id="KW-0812">Transmembrane</keyword>
<reference evidence="11 12" key="1">
    <citation type="submission" date="2015-09" db="EMBL/GenBank/DDBJ databases">
        <authorList>
            <person name="Jackson K.R."/>
            <person name="Lunt B.L."/>
            <person name="Fisher J.N.B."/>
            <person name="Gardner A.V."/>
            <person name="Bailey M.E."/>
            <person name="Deus L.M."/>
            <person name="Earl A.S."/>
            <person name="Gibby P.D."/>
            <person name="Hartmann K.A."/>
            <person name="Liu J.E."/>
            <person name="Manci A.M."/>
            <person name="Nielsen D.A."/>
            <person name="Solomon M.B."/>
            <person name="Breakwell D.P."/>
            <person name="Burnett S.H."/>
            <person name="Grose J.H."/>
        </authorList>
    </citation>
    <scope>NUCLEOTIDE SEQUENCE [LARGE SCALE GENOMIC DNA]</scope>
    <source>
        <strain evidence="11 12">2789STDY5608636</strain>
    </source>
</reference>
<feature type="domain" description="Cytochrome c" evidence="9">
    <location>
        <begin position="217"/>
        <end position="297"/>
    </location>
</feature>
<name>A0A0J6CBM2_9BORD</name>
<feature type="region of interest" description="Disordered" evidence="7">
    <location>
        <begin position="161"/>
        <end position="181"/>
    </location>
</feature>
<feature type="domain" description="Cytochrome c" evidence="9">
    <location>
        <begin position="80"/>
        <end position="160"/>
    </location>
</feature>
<dbReference type="PANTHER" id="PTHR40942:SF4">
    <property type="entry name" value="CYTOCHROME C5"/>
    <property type="match status" value="1"/>
</dbReference>
<dbReference type="PRINTS" id="PR00607">
    <property type="entry name" value="CYTCHROMECIE"/>
</dbReference>
<evidence type="ECO:0000256" key="8">
    <source>
        <dbReference type="SAM" id="Phobius"/>
    </source>
</evidence>
<evidence type="ECO:0000256" key="3">
    <source>
        <dbReference type="ARBA" id="ARBA00022723"/>
    </source>
</evidence>
<keyword evidence="2 6" id="KW-0349">Heme</keyword>
<accession>A0A0J6CBM2</accession>
<keyword evidence="5 6" id="KW-0408">Iron</keyword>
<dbReference type="EMBL" id="CYTV01000003">
    <property type="protein sequence ID" value="CUI60211.1"/>
    <property type="molecule type" value="Genomic_DNA"/>
</dbReference>
<gene>
    <name evidence="10" type="ORF">BBN53_01580</name>
    <name evidence="11" type="ORF">ERS370011_01332</name>
</gene>
<proteinExistence type="predicted"/>
<evidence type="ECO:0000313" key="13">
    <source>
        <dbReference type="Proteomes" id="UP000092950"/>
    </source>
</evidence>
<dbReference type="OrthoDB" id="9814708at2"/>
<evidence type="ECO:0000313" key="12">
    <source>
        <dbReference type="Proteomes" id="UP000053096"/>
    </source>
</evidence>
<feature type="transmembrane region" description="Helical" evidence="8">
    <location>
        <begin position="21"/>
        <end position="44"/>
    </location>
</feature>
<keyword evidence="13" id="KW-1185">Reference proteome</keyword>
<evidence type="ECO:0000313" key="10">
    <source>
        <dbReference type="EMBL" id="ANY14694.1"/>
    </source>
</evidence>
<keyword evidence="3 6" id="KW-0479">Metal-binding</keyword>
<protein>
    <submittedName>
        <fullName evidence="10 11">Cytochrome C</fullName>
    </submittedName>
</protein>
<evidence type="ECO:0000256" key="2">
    <source>
        <dbReference type="ARBA" id="ARBA00022617"/>
    </source>
</evidence>
<dbReference type="AlphaFoldDB" id="A0A0J6CBM2"/>
<accession>A0A0M7DZ44</accession>
<dbReference type="InterPro" id="IPR036909">
    <property type="entry name" value="Cyt_c-like_dom_sf"/>
</dbReference>
<dbReference type="KEGG" id="bpdz:BBN53_01580"/>
<dbReference type="EMBL" id="CP016440">
    <property type="protein sequence ID" value="ANY14694.1"/>
    <property type="molecule type" value="Genomic_DNA"/>
</dbReference>
<dbReference type="Proteomes" id="UP000053096">
    <property type="component" value="Unassembled WGS sequence"/>
</dbReference>
<evidence type="ECO:0000256" key="7">
    <source>
        <dbReference type="SAM" id="MobiDB-lite"/>
    </source>
</evidence>
<reference evidence="10 13" key="2">
    <citation type="submission" date="2016-07" db="EMBL/GenBank/DDBJ databases">
        <title>Complete genome sequences of Bordetella pseudohinzii.</title>
        <authorList>
            <person name="Spilker T."/>
            <person name="Darrah R."/>
            <person name="LiPuma J.J."/>
        </authorList>
    </citation>
    <scope>NUCLEOTIDE SEQUENCE [LARGE SCALE GENOMIC DNA]</scope>
    <source>
        <strain evidence="10 13">HI4681</strain>
    </source>
</reference>
<dbReference type="SUPFAM" id="SSF46626">
    <property type="entry name" value="Cytochrome c"/>
    <property type="match status" value="2"/>
</dbReference>
<keyword evidence="8" id="KW-1133">Transmembrane helix</keyword>
<keyword evidence="8" id="KW-0472">Membrane</keyword>
<feature type="compositionally biased region" description="Basic and acidic residues" evidence="7">
    <location>
        <begin position="168"/>
        <end position="178"/>
    </location>
</feature>
<dbReference type="RefSeq" id="WP_043210203.1">
    <property type="nucleotide sequence ID" value="NZ_CAJGUP010000087.1"/>
</dbReference>
<dbReference type="Gene3D" id="1.10.760.10">
    <property type="entry name" value="Cytochrome c-like domain"/>
    <property type="match status" value="2"/>
</dbReference>
<keyword evidence="4" id="KW-0249">Electron transport</keyword>
<dbReference type="PROSITE" id="PS51007">
    <property type="entry name" value="CYTC"/>
    <property type="match status" value="2"/>
</dbReference>
<evidence type="ECO:0000256" key="6">
    <source>
        <dbReference type="PROSITE-ProRule" id="PRU00433"/>
    </source>
</evidence>
<dbReference type="Pfam" id="PF13442">
    <property type="entry name" value="Cytochrome_CBB3"/>
    <property type="match status" value="2"/>
</dbReference>
<evidence type="ECO:0000259" key="9">
    <source>
        <dbReference type="PROSITE" id="PS51007"/>
    </source>
</evidence>
<dbReference type="InterPro" id="IPR009056">
    <property type="entry name" value="Cyt_c-like_dom"/>
</dbReference>
<evidence type="ECO:0000256" key="1">
    <source>
        <dbReference type="ARBA" id="ARBA00022448"/>
    </source>
</evidence>
<evidence type="ECO:0000256" key="5">
    <source>
        <dbReference type="ARBA" id="ARBA00023004"/>
    </source>
</evidence>
<dbReference type="GO" id="GO:0009055">
    <property type="term" value="F:electron transfer activity"/>
    <property type="evidence" value="ECO:0007669"/>
    <property type="project" value="InterPro"/>
</dbReference>
<dbReference type="InterPro" id="IPR002323">
    <property type="entry name" value="Cyt_CIE"/>
</dbReference>
<evidence type="ECO:0000313" key="11">
    <source>
        <dbReference type="EMBL" id="CUI60211.1"/>
    </source>
</evidence>
<dbReference type="GO" id="GO:0020037">
    <property type="term" value="F:heme binding"/>
    <property type="evidence" value="ECO:0007669"/>
    <property type="project" value="InterPro"/>
</dbReference>
<dbReference type="PANTHER" id="PTHR40942">
    <property type="match status" value="1"/>
</dbReference>
<evidence type="ECO:0000256" key="4">
    <source>
        <dbReference type="ARBA" id="ARBA00022982"/>
    </source>
</evidence>
<dbReference type="Proteomes" id="UP000092950">
    <property type="component" value="Chromosome"/>
</dbReference>
<organism evidence="11 12">
    <name type="scientific">Bordetella pseudohinzii</name>
    <dbReference type="NCBI Taxonomy" id="1331258"/>
    <lineage>
        <taxon>Bacteria</taxon>
        <taxon>Pseudomonadati</taxon>
        <taxon>Pseudomonadota</taxon>
        <taxon>Betaproteobacteria</taxon>
        <taxon>Burkholderiales</taxon>
        <taxon>Alcaligenaceae</taxon>
        <taxon>Bordetella</taxon>
    </lineage>
</organism>